<proteinExistence type="predicted"/>
<dbReference type="Gene3D" id="3.40.50.300">
    <property type="entry name" value="P-loop containing nucleotide triphosphate hydrolases"/>
    <property type="match status" value="1"/>
</dbReference>
<dbReference type="InterPro" id="IPR027417">
    <property type="entry name" value="P-loop_NTPase"/>
</dbReference>
<dbReference type="EMBL" id="JAPFFF010000051">
    <property type="protein sequence ID" value="KAK8839478.1"/>
    <property type="molecule type" value="Genomic_DNA"/>
</dbReference>
<organism evidence="2 3">
    <name type="scientific">Tritrichomonas musculus</name>
    <dbReference type="NCBI Taxonomy" id="1915356"/>
    <lineage>
        <taxon>Eukaryota</taxon>
        <taxon>Metamonada</taxon>
        <taxon>Parabasalia</taxon>
        <taxon>Tritrichomonadida</taxon>
        <taxon>Tritrichomonadidae</taxon>
        <taxon>Tritrichomonas</taxon>
    </lineage>
</organism>
<dbReference type="Pfam" id="PF00071">
    <property type="entry name" value="Ras"/>
    <property type="match status" value="1"/>
</dbReference>
<evidence type="ECO:0000313" key="3">
    <source>
        <dbReference type="Proteomes" id="UP001470230"/>
    </source>
</evidence>
<protein>
    <recommendedName>
        <fullName evidence="4">Small GTP-binding protein</fullName>
    </recommendedName>
</protein>
<dbReference type="NCBIfam" id="TIGR00231">
    <property type="entry name" value="small_GTP"/>
    <property type="match status" value="1"/>
</dbReference>
<dbReference type="SMART" id="SM00173">
    <property type="entry name" value="RAS"/>
    <property type="match status" value="1"/>
</dbReference>
<dbReference type="SMART" id="SM00175">
    <property type="entry name" value="RAB"/>
    <property type="match status" value="1"/>
</dbReference>
<evidence type="ECO:0000256" key="1">
    <source>
        <dbReference type="ARBA" id="ARBA00022741"/>
    </source>
</evidence>
<sequence>MINENPSIKIVLLGNSGVGKTSVVFRWTTGTWEPLIRPTIGANHQRKLVHLDTQDVDVYIWDTAGQEQFQALTPLYARSSYCAIIMTSIDDPSSFQTIDIWKELLETSCDQFPPCILAVNKIDLEDSSGKERNDINQKFSDKFESIIYVSALSGEGVDNLFLWAAQIGFDFFQKNTTKKKTIDIEETQKGGCC</sequence>
<evidence type="ECO:0008006" key="4">
    <source>
        <dbReference type="Google" id="ProtNLM"/>
    </source>
</evidence>
<gene>
    <name evidence="2" type="ORF">M9Y10_031833</name>
</gene>
<dbReference type="SUPFAM" id="SSF52540">
    <property type="entry name" value="P-loop containing nucleoside triphosphate hydrolases"/>
    <property type="match status" value="1"/>
</dbReference>
<dbReference type="InterPro" id="IPR005225">
    <property type="entry name" value="Small_GTP-bd"/>
</dbReference>
<dbReference type="InterPro" id="IPR001806">
    <property type="entry name" value="Small_GTPase"/>
</dbReference>
<name>A0ABR2H0P9_9EUKA</name>
<dbReference type="PRINTS" id="PR00449">
    <property type="entry name" value="RASTRNSFRMNG"/>
</dbReference>
<dbReference type="SMART" id="SM00176">
    <property type="entry name" value="RAN"/>
    <property type="match status" value="1"/>
</dbReference>
<reference evidence="2 3" key="1">
    <citation type="submission" date="2024-04" db="EMBL/GenBank/DDBJ databases">
        <title>Tritrichomonas musculus Genome.</title>
        <authorList>
            <person name="Alves-Ferreira E."/>
            <person name="Grigg M."/>
            <person name="Lorenzi H."/>
            <person name="Galac M."/>
        </authorList>
    </citation>
    <scope>NUCLEOTIDE SEQUENCE [LARGE SCALE GENOMIC DNA]</scope>
    <source>
        <strain evidence="2 3">EAF2021</strain>
    </source>
</reference>
<dbReference type="PANTHER" id="PTHR47978">
    <property type="match status" value="1"/>
</dbReference>
<dbReference type="CDD" id="cd00154">
    <property type="entry name" value="Rab"/>
    <property type="match status" value="1"/>
</dbReference>
<comment type="caution">
    <text evidence="2">The sequence shown here is derived from an EMBL/GenBank/DDBJ whole genome shotgun (WGS) entry which is preliminary data.</text>
</comment>
<keyword evidence="3" id="KW-1185">Reference proteome</keyword>
<dbReference type="Proteomes" id="UP001470230">
    <property type="component" value="Unassembled WGS sequence"/>
</dbReference>
<accession>A0ABR2H0P9</accession>
<evidence type="ECO:0000313" key="2">
    <source>
        <dbReference type="EMBL" id="KAK8839478.1"/>
    </source>
</evidence>
<keyword evidence="1" id="KW-0547">Nucleotide-binding</keyword>
<dbReference type="PROSITE" id="PS51419">
    <property type="entry name" value="RAB"/>
    <property type="match status" value="1"/>
</dbReference>
<dbReference type="SMART" id="SM00174">
    <property type="entry name" value="RHO"/>
    <property type="match status" value="1"/>
</dbReference>